<reference evidence="3" key="1">
    <citation type="journal article" date="2019" name="Int. J. Syst. Evol. Microbiol.">
        <title>The Global Catalogue of Microorganisms (GCM) 10K type strain sequencing project: providing services to taxonomists for standard genome sequencing and annotation.</title>
        <authorList>
            <consortium name="The Broad Institute Genomics Platform"/>
            <consortium name="The Broad Institute Genome Sequencing Center for Infectious Disease"/>
            <person name="Wu L."/>
            <person name="Ma J."/>
        </authorList>
    </citation>
    <scope>NUCLEOTIDE SEQUENCE [LARGE SCALE GENOMIC DNA]</scope>
    <source>
        <strain evidence="3">CGMCC-1.15741</strain>
    </source>
</reference>
<dbReference type="Pfam" id="PF05545">
    <property type="entry name" value="FixQ"/>
    <property type="match status" value="1"/>
</dbReference>
<feature type="transmembrane region" description="Helical" evidence="1">
    <location>
        <begin position="12"/>
        <end position="31"/>
    </location>
</feature>
<sequence length="54" mass="6104">MNYETLSSFAQTWGLMYFVVIFLAACAYALWPSNGAKFKQAAELPLIDEEPINE</sequence>
<proteinExistence type="predicted"/>
<dbReference type="Proteomes" id="UP001596303">
    <property type="component" value="Unassembled WGS sequence"/>
</dbReference>
<evidence type="ECO:0000313" key="2">
    <source>
        <dbReference type="EMBL" id="MFC6199683.1"/>
    </source>
</evidence>
<evidence type="ECO:0000313" key="3">
    <source>
        <dbReference type="Proteomes" id="UP001596303"/>
    </source>
</evidence>
<keyword evidence="1" id="KW-1133">Transmembrane helix</keyword>
<keyword evidence="1" id="KW-0472">Membrane</keyword>
<keyword evidence="1" id="KW-0812">Transmembrane</keyword>
<accession>A0ABW1SEH8</accession>
<dbReference type="InterPro" id="IPR008621">
    <property type="entry name" value="Cbb3-typ_cyt_oxidase_comp"/>
</dbReference>
<dbReference type="RefSeq" id="WP_377380982.1">
    <property type="nucleotide sequence ID" value="NZ_JBHSSW010000066.1"/>
</dbReference>
<organism evidence="2 3">
    <name type="scientific">Ponticaulis profundi</name>
    <dbReference type="NCBI Taxonomy" id="2665222"/>
    <lineage>
        <taxon>Bacteria</taxon>
        <taxon>Pseudomonadati</taxon>
        <taxon>Pseudomonadota</taxon>
        <taxon>Alphaproteobacteria</taxon>
        <taxon>Hyphomonadales</taxon>
        <taxon>Hyphomonadaceae</taxon>
        <taxon>Ponticaulis</taxon>
    </lineage>
</organism>
<keyword evidence="3" id="KW-1185">Reference proteome</keyword>
<evidence type="ECO:0000256" key="1">
    <source>
        <dbReference type="SAM" id="Phobius"/>
    </source>
</evidence>
<protein>
    <submittedName>
        <fullName evidence="2">Cbb3-type cytochrome c oxidase subunit 3</fullName>
    </submittedName>
</protein>
<comment type="caution">
    <text evidence="2">The sequence shown here is derived from an EMBL/GenBank/DDBJ whole genome shotgun (WGS) entry which is preliminary data.</text>
</comment>
<dbReference type="EMBL" id="JBHSSW010000066">
    <property type="protein sequence ID" value="MFC6199683.1"/>
    <property type="molecule type" value="Genomic_DNA"/>
</dbReference>
<name>A0ABW1SEH8_9PROT</name>
<dbReference type="CDD" id="cd01324">
    <property type="entry name" value="cbb3_Oxidase_CcoQ"/>
    <property type="match status" value="1"/>
</dbReference>
<gene>
    <name evidence="2" type="ORF">ACFQDM_16505</name>
</gene>